<feature type="repeat" description="PPR" evidence="2">
    <location>
        <begin position="275"/>
        <end position="309"/>
    </location>
</feature>
<organism evidence="4 5">
    <name type="scientific">Zingiber officinale</name>
    <name type="common">Ginger</name>
    <name type="synonym">Amomum zingiber</name>
    <dbReference type="NCBI Taxonomy" id="94328"/>
    <lineage>
        <taxon>Eukaryota</taxon>
        <taxon>Viridiplantae</taxon>
        <taxon>Streptophyta</taxon>
        <taxon>Embryophyta</taxon>
        <taxon>Tracheophyta</taxon>
        <taxon>Spermatophyta</taxon>
        <taxon>Magnoliopsida</taxon>
        <taxon>Liliopsida</taxon>
        <taxon>Zingiberales</taxon>
        <taxon>Zingiberaceae</taxon>
        <taxon>Zingiber</taxon>
    </lineage>
</organism>
<keyword evidence="5" id="KW-1185">Reference proteome</keyword>
<dbReference type="FunFam" id="1.25.40.10:FF:000090">
    <property type="entry name" value="Pentatricopeptide repeat-containing protein, chloroplastic"/>
    <property type="match status" value="1"/>
</dbReference>
<proteinExistence type="predicted"/>
<dbReference type="InterPro" id="IPR046848">
    <property type="entry name" value="E_motif"/>
</dbReference>
<feature type="compositionally biased region" description="Polar residues" evidence="3">
    <location>
        <begin position="892"/>
        <end position="902"/>
    </location>
</feature>
<sequence length="920" mass="101218">MRRSECLSKLVASSTDAKSLASLHSLLLRSGLLAAADCFFATRLTSAYARLRHTLHARQLFDEIPHPNTFLYNAILRAHSHAGQWLETLRLFRRMINAWSLHGCPDQFTFTVALKACAALSELRSGQTVHCLSIKMGEAFSDMFVGSSLVELYSRCRKMGDAVMVLEEFTEPDLVLQTSVITGYTKNGNAEEALSFFSRNVAGKHIVPGPVTLISVVSALGQLGNLLSGKSCHGFLVRMGFEYDLPLANSVLNLYAKLGEINAARKLFDKMHARDVITWSSMITCYAQNGDGPAALKMYKRMIENGVEPNSVTLVSVLQACALTLDLNEGRKVHEFATHRGHDSELAVSTALIDLYMKCSCSPDAIDIFHKMPEKDVVTWAAVISGMTQNGMANESLKMFQELLSDGPNPDAVTMVKVLTASSQLGNLGQALCLHGFLIKSGFDNKVFVSSAVIDLYSKCGCLDNAAKVFQTTDEKDVVLWSSMIAAYGMHGLGVRAIATFEHMIQTTIAPNAVTFVTILSACSHSGLLEEGRRIFDSMNHVYGVKPCLEHYSIMVDLLGRAGKLQEALLLIEHMPSPVSPDIWCALLAACMKHHNIHMGELVARNLLNMETEHAAHYNLLSNIYAFDEKWDQMIGVKQAMEERGIRKIPGYSSVEVNNEVHTFLAGEKFQQGREKICGLLRELTVKMREEGQFSGMQAHMSYGMLFQKIAIELYGFLSKLTKPSCAGVIHIAMSIGGAMRFIQHSTNVKLQYCFAEAGKRKRLAPFSKISRACSPLQQQQVSAALVLSFSDNRFLVLVSVLPSNSDRFLVLLFSPSVATDFLRSCPTVAGICACLETLLLGLTSLEGKFGGVSCLDRVFLGFWLWTHLAAVERCSADRDFLSSSASYTRQSTQQNAPSSDQEIVPYSSFSPRAPAGYQI</sequence>
<dbReference type="GO" id="GO:0009451">
    <property type="term" value="P:RNA modification"/>
    <property type="evidence" value="ECO:0007669"/>
    <property type="project" value="InterPro"/>
</dbReference>
<dbReference type="GO" id="GO:0003729">
    <property type="term" value="F:mRNA binding"/>
    <property type="evidence" value="ECO:0007669"/>
    <property type="project" value="UniProtKB-ARBA"/>
</dbReference>
<dbReference type="NCBIfam" id="TIGR00756">
    <property type="entry name" value="PPR"/>
    <property type="match status" value="5"/>
</dbReference>
<feature type="repeat" description="PPR" evidence="2">
    <location>
        <begin position="173"/>
        <end position="208"/>
    </location>
</feature>
<dbReference type="SUPFAM" id="SSF48452">
    <property type="entry name" value="TPR-like"/>
    <property type="match status" value="1"/>
</dbReference>
<dbReference type="Gene3D" id="1.25.40.10">
    <property type="entry name" value="Tetratricopeptide repeat domain"/>
    <property type="match status" value="5"/>
</dbReference>
<evidence type="ECO:0000256" key="3">
    <source>
        <dbReference type="SAM" id="MobiDB-lite"/>
    </source>
</evidence>
<dbReference type="InterPro" id="IPR046960">
    <property type="entry name" value="PPR_At4g14850-like_plant"/>
</dbReference>
<protein>
    <recommendedName>
        <fullName evidence="6">Pentatricopeptide repeat-containing protein</fullName>
    </recommendedName>
</protein>
<evidence type="ECO:0000256" key="1">
    <source>
        <dbReference type="ARBA" id="ARBA00022737"/>
    </source>
</evidence>
<reference evidence="4 5" key="1">
    <citation type="submission" date="2020-08" db="EMBL/GenBank/DDBJ databases">
        <title>Plant Genome Project.</title>
        <authorList>
            <person name="Zhang R.-G."/>
        </authorList>
    </citation>
    <scope>NUCLEOTIDE SEQUENCE [LARGE SCALE GENOMIC DNA]</scope>
    <source>
        <tissue evidence="4">Rhizome</tissue>
    </source>
</reference>
<feature type="repeat" description="PPR" evidence="2">
    <location>
        <begin position="68"/>
        <end position="98"/>
    </location>
</feature>
<feature type="region of interest" description="Disordered" evidence="3">
    <location>
        <begin position="892"/>
        <end position="920"/>
    </location>
</feature>
<dbReference type="Proteomes" id="UP000734854">
    <property type="component" value="Unassembled WGS sequence"/>
</dbReference>
<dbReference type="PANTHER" id="PTHR47926:SF431">
    <property type="entry name" value="PENTATRICOPEPTIDE REPEAT-CONTAINING PROTEIN-RELATED"/>
    <property type="match status" value="1"/>
</dbReference>
<dbReference type="PANTHER" id="PTHR47926">
    <property type="entry name" value="PENTATRICOPEPTIDE REPEAT-CONTAINING PROTEIN"/>
    <property type="match status" value="1"/>
</dbReference>
<evidence type="ECO:0000256" key="2">
    <source>
        <dbReference type="PROSITE-ProRule" id="PRU00708"/>
    </source>
</evidence>
<evidence type="ECO:0000313" key="4">
    <source>
        <dbReference type="EMBL" id="KAG6506714.1"/>
    </source>
</evidence>
<evidence type="ECO:0008006" key="6">
    <source>
        <dbReference type="Google" id="ProtNLM"/>
    </source>
</evidence>
<dbReference type="Pfam" id="PF20431">
    <property type="entry name" value="E_motif"/>
    <property type="match status" value="1"/>
</dbReference>
<gene>
    <name evidence="4" type="ORF">ZIOFF_032041</name>
</gene>
<feature type="repeat" description="PPR" evidence="2">
    <location>
        <begin position="512"/>
        <end position="547"/>
    </location>
</feature>
<dbReference type="EMBL" id="JACMSC010000009">
    <property type="protein sequence ID" value="KAG6506714.1"/>
    <property type="molecule type" value="Genomic_DNA"/>
</dbReference>
<dbReference type="AlphaFoldDB" id="A0A8J5GFQ3"/>
<dbReference type="Pfam" id="PF13041">
    <property type="entry name" value="PPR_2"/>
    <property type="match status" value="2"/>
</dbReference>
<accession>A0A8J5GFQ3</accession>
<feature type="repeat" description="PPR" evidence="2">
    <location>
        <begin position="477"/>
        <end position="511"/>
    </location>
</feature>
<comment type="caution">
    <text evidence="4">The sequence shown here is derived from an EMBL/GenBank/DDBJ whole genome shotgun (WGS) entry which is preliminary data.</text>
</comment>
<keyword evidence="1" id="KW-0677">Repeat</keyword>
<dbReference type="PROSITE" id="PS51375">
    <property type="entry name" value="PPR"/>
    <property type="match status" value="6"/>
</dbReference>
<dbReference type="FunFam" id="1.25.40.10:FF:000073">
    <property type="entry name" value="Pentatricopeptide repeat-containing protein chloroplastic"/>
    <property type="match status" value="1"/>
</dbReference>
<dbReference type="InterPro" id="IPR011990">
    <property type="entry name" value="TPR-like_helical_dom_sf"/>
</dbReference>
<feature type="repeat" description="PPR" evidence="2">
    <location>
        <begin position="376"/>
        <end position="410"/>
    </location>
</feature>
<name>A0A8J5GFQ3_ZINOF</name>
<evidence type="ECO:0000313" key="5">
    <source>
        <dbReference type="Proteomes" id="UP000734854"/>
    </source>
</evidence>
<dbReference type="FunFam" id="1.25.40.10:FF:000031">
    <property type="entry name" value="Pentatricopeptide repeat-containing protein mitochondrial"/>
    <property type="match status" value="1"/>
</dbReference>
<dbReference type="InterPro" id="IPR002885">
    <property type="entry name" value="PPR_rpt"/>
</dbReference>
<dbReference type="Pfam" id="PF01535">
    <property type="entry name" value="PPR"/>
    <property type="match status" value="6"/>
</dbReference>